<name>A0AAD4DKQ4_9FUNG</name>
<evidence type="ECO:0008006" key="3">
    <source>
        <dbReference type="Google" id="ProtNLM"/>
    </source>
</evidence>
<keyword evidence="2" id="KW-1185">Reference proteome</keyword>
<dbReference type="PANTHER" id="PTHR42924:SF3">
    <property type="entry name" value="POLYMERASE_HISTIDINOL PHOSPHATASE N-TERMINAL DOMAIN-CONTAINING PROTEIN"/>
    <property type="match status" value="1"/>
</dbReference>
<evidence type="ECO:0000313" key="1">
    <source>
        <dbReference type="EMBL" id="KAG0280553.1"/>
    </source>
</evidence>
<organism evidence="1 2">
    <name type="scientific">Linnemannia exigua</name>
    <dbReference type="NCBI Taxonomy" id="604196"/>
    <lineage>
        <taxon>Eukaryota</taxon>
        <taxon>Fungi</taxon>
        <taxon>Fungi incertae sedis</taxon>
        <taxon>Mucoromycota</taxon>
        <taxon>Mortierellomycotina</taxon>
        <taxon>Mortierellomycetes</taxon>
        <taxon>Mortierellales</taxon>
        <taxon>Mortierellaceae</taxon>
        <taxon>Linnemannia</taxon>
    </lineage>
</organism>
<proteinExistence type="predicted"/>
<dbReference type="Gene3D" id="3.20.20.140">
    <property type="entry name" value="Metal-dependent hydrolases"/>
    <property type="match status" value="1"/>
</dbReference>
<dbReference type="AlphaFoldDB" id="A0AAD4DKQ4"/>
<dbReference type="InterPro" id="IPR016195">
    <property type="entry name" value="Pol/histidinol_Pase-like"/>
</dbReference>
<dbReference type="GO" id="GO:0035312">
    <property type="term" value="F:5'-3' DNA exonuclease activity"/>
    <property type="evidence" value="ECO:0007669"/>
    <property type="project" value="TreeGrafter"/>
</dbReference>
<dbReference type="SUPFAM" id="SSF89550">
    <property type="entry name" value="PHP domain-like"/>
    <property type="match status" value="1"/>
</dbReference>
<evidence type="ECO:0000313" key="2">
    <source>
        <dbReference type="Proteomes" id="UP001194580"/>
    </source>
</evidence>
<dbReference type="GO" id="GO:0004534">
    <property type="term" value="F:5'-3' RNA exonuclease activity"/>
    <property type="evidence" value="ECO:0007669"/>
    <property type="project" value="TreeGrafter"/>
</dbReference>
<reference evidence="1" key="1">
    <citation type="journal article" date="2020" name="Fungal Divers.">
        <title>Resolving the Mortierellaceae phylogeny through synthesis of multi-gene phylogenetics and phylogenomics.</title>
        <authorList>
            <person name="Vandepol N."/>
            <person name="Liber J."/>
            <person name="Desiro A."/>
            <person name="Na H."/>
            <person name="Kennedy M."/>
            <person name="Barry K."/>
            <person name="Grigoriev I.V."/>
            <person name="Miller A.N."/>
            <person name="O'Donnell K."/>
            <person name="Stajich J.E."/>
            <person name="Bonito G."/>
        </authorList>
    </citation>
    <scope>NUCLEOTIDE SEQUENCE</scope>
    <source>
        <strain evidence="1">NRRL 28262</strain>
    </source>
</reference>
<comment type="caution">
    <text evidence="1">The sequence shown here is derived from an EMBL/GenBank/DDBJ whole genome shotgun (WGS) entry which is preliminary data.</text>
</comment>
<sequence length="243" mass="27195">MSPETLLKWHIANGYNAVVVSDHNTIDGGLAAQEVAESDEYAGKITVIPSMELTNCRVHMNLVGINETIDYAIKKWPTDDDIRKTIARTHELGGIAIINHIPWSNTTEYGYELPRLQNHPSREQLVEMGIDGIEIANGVTLDTISLKFVQDHNLIVITGADVHYPDSNAFSWTILNTNGNRTADNILAQLKARRSSFLFDPTGTQPLAYPPENPLYFRTAPPTLMGQYLQMFWIDKSGMQLGW</sequence>
<dbReference type="Proteomes" id="UP001194580">
    <property type="component" value="Unassembled WGS sequence"/>
</dbReference>
<gene>
    <name evidence="1" type="ORF">BGZ95_009676</name>
</gene>
<accession>A0AAD4DKQ4</accession>
<dbReference type="EMBL" id="JAAAIL010000059">
    <property type="protein sequence ID" value="KAG0280553.1"/>
    <property type="molecule type" value="Genomic_DNA"/>
</dbReference>
<dbReference type="PANTHER" id="PTHR42924">
    <property type="entry name" value="EXONUCLEASE"/>
    <property type="match status" value="1"/>
</dbReference>
<protein>
    <recommendedName>
        <fullName evidence="3">PHP domain-containing protein</fullName>
    </recommendedName>
</protein>
<dbReference type="InterPro" id="IPR052018">
    <property type="entry name" value="PHP_domain"/>
</dbReference>